<gene>
    <name evidence="2" type="ORF">LX80_01922</name>
</gene>
<dbReference type="EMBL" id="QKZV01000005">
    <property type="protein sequence ID" value="PZX62439.1"/>
    <property type="molecule type" value="Genomic_DNA"/>
</dbReference>
<evidence type="ECO:0000313" key="2">
    <source>
        <dbReference type="EMBL" id="PZX62439.1"/>
    </source>
</evidence>
<feature type="transmembrane region" description="Helical" evidence="1">
    <location>
        <begin position="160"/>
        <end position="180"/>
    </location>
</feature>
<dbReference type="Proteomes" id="UP000249720">
    <property type="component" value="Unassembled WGS sequence"/>
</dbReference>
<keyword evidence="3" id="KW-1185">Reference proteome</keyword>
<name>A0A2W7S639_9BACT</name>
<reference evidence="2 3" key="1">
    <citation type="submission" date="2018-06" db="EMBL/GenBank/DDBJ databases">
        <title>Genomic Encyclopedia of Archaeal and Bacterial Type Strains, Phase II (KMG-II): from individual species to whole genera.</title>
        <authorList>
            <person name="Goeker M."/>
        </authorList>
    </citation>
    <scope>NUCLEOTIDE SEQUENCE [LARGE SCALE GENOMIC DNA]</scope>
    <source>
        <strain evidence="2 3">DSM 23241</strain>
    </source>
</reference>
<evidence type="ECO:0000256" key="1">
    <source>
        <dbReference type="SAM" id="Phobius"/>
    </source>
</evidence>
<dbReference type="AlphaFoldDB" id="A0A2W7S639"/>
<evidence type="ECO:0000313" key="3">
    <source>
        <dbReference type="Proteomes" id="UP000249720"/>
    </source>
</evidence>
<dbReference type="RefSeq" id="WP_146250462.1">
    <property type="nucleotide sequence ID" value="NZ_QKZV01000005.1"/>
</dbReference>
<sequence>MRNLSIVRNEYRHLPDRELLRVAKEGMPYLSNHHIKDLQEELAIRHLDDALAESNKAYQALRNALALSAFNKSANGILSTALWKLIFDWKAQGKSDEVICELLVAQNIHAEYATILVSCIEPQLESSIEQLTTETYAGYIPAGLGIAVLLWVWLFTLAPAYLLIGLVLLLVGSLKLYHVLPRKRKLQSILQKIQNSQ</sequence>
<proteinExistence type="predicted"/>
<accession>A0A2W7S639</accession>
<organism evidence="2 3">
    <name type="scientific">Hydrotalea sandarakina</name>
    <dbReference type="NCBI Taxonomy" id="1004304"/>
    <lineage>
        <taxon>Bacteria</taxon>
        <taxon>Pseudomonadati</taxon>
        <taxon>Bacteroidota</taxon>
        <taxon>Chitinophagia</taxon>
        <taxon>Chitinophagales</taxon>
        <taxon>Chitinophagaceae</taxon>
        <taxon>Hydrotalea</taxon>
    </lineage>
</organism>
<keyword evidence="1" id="KW-0472">Membrane</keyword>
<keyword evidence="1" id="KW-1133">Transmembrane helix</keyword>
<comment type="caution">
    <text evidence="2">The sequence shown here is derived from an EMBL/GenBank/DDBJ whole genome shotgun (WGS) entry which is preliminary data.</text>
</comment>
<protein>
    <submittedName>
        <fullName evidence="2">Uncharacterized protein</fullName>
    </submittedName>
</protein>
<feature type="transmembrane region" description="Helical" evidence="1">
    <location>
        <begin position="136"/>
        <end position="154"/>
    </location>
</feature>
<keyword evidence="1" id="KW-0812">Transmembrane</keyword>